<name>A0A378N0M0_MANHA</name>
<reference evidence="1 2" key="1">
    <citation type="submission" date="2018-06" db="EMBL/GenBank/DDBJ databases">
        <authorList>
            <consortium name="Pathogen Informatics"/>
            <person name="Doyle S."/>
        </authorList>
    </citation>
    <scope>NUCLEOTIDE SEQUENCE [LARGE SCALE GENOMIC DNA]</scope>
    <source>
        <strain evidence="1 2">NCTC10638</strain>
    </source>
</reference>
<gene>
    <name evidence="1" type="ORF">NCTC10638_00628</name>
</gene>
<proteinExistence type="predicted"/>
<evidence type="ECO:0000313" key="2">
    <source>
        <dbReference type="Proteomes" id="UP000254802"/>
    </source>
</evidence>
<dbReference type="STRING" id="75985.WC39_01100"/>
<protein>
    <submittedName>
        <fullName evidence="1">3-oxoacyl-(Acyl carrier protein) synthase I</fullName>
    </submittedName>
</protein>
<accession>A0A378N0M0</accession>
<dbReference type="Proteomes" id="UP000254802">
    <property type="component" value="Unassembled WGS sequence"/>
</dbReference>
<sequence>MNFIILVPLHNNTGINNNDTIFIRARHHQSDWIWHRGALNVLINAKVSPLDTTSQPYLRHNISNSSPKFLGQVSARLRDFLFELSIEHRSRNNQLLWHALAEIEPKITACIEQFGRERIAVIIGTSTTGADENIPVFKAGVQGDYATEQFNQQQILFSAPSDFVAEVYA</sequence>
<organism evidence="1 2">
    <name type="scientific">Mannheimia haemolytica</name>
    <name type="common">Pasteurella haemolytica</name>
    <dbReference type="NCBI Taxonomy" id="75985"/>
    <lineage>
        <taxon>Bacteria</taxon>
        <taxon>Pseudomonadati</taxon>
        <taxon>Pseudomonadota</taxon>
        <taxon>Gammaproteobacteria</taxon>
        <taxon>Pasteurellales</taxon>
        <taxon>Pasteurellaceae</taxon>
        <taxon>Mannheimia</taxon>
    </lineage>
</organism>
<evidence type="ECO:0000313" key="1">
    <source>
        <dbReference type="EMBL" id="STY59458.1"/>
    </source>
</evidence>
<dbReference type="EMBL" id="UGPN01000002">
    <property type="protein sequence ID" value="STY59458.1"/>
    <property type="molecule type" value="Genomic_DNA"/>
</dbReference>
<dbReference type="AlphaFoldDB" id="A0A378N0M0"/>